<reference evidence="1 2" key="1">
    <citation type="journal article" date="2010" name="J. Bacteriol.">
        <title>The complete genome sequence of Croceibacter atlanticus HTCC2559T.</title>
        <authorList>
            <person name="Oh H.M."/>
            <person name="Kang I."/>
            <person name="Ferriera S."/>
            <person name="Giovannoni S.J."/>
            <person name="Cho J.C."/>
        </authorList>
    </citation>
    <scope>NUCLEOTIDE SEQUENCE [LARGE SCALE GENOMIC DNA]</scope>
    <source>
        <strain evidence="2">ATCC BAA-628 / HTCC2559 / KCTC 12090</strain>
    </source>
</reference>
<organism evidence="1 2">
    <name type="scientific">Croceibacter atlanticus (strain ATCC BAA-628 / JCM 21780 / CIP 108009 / IAM 15332 / KCTC 12090 / HTCC2559)</name>
    <dbReference type="NCBI Taxonomy" id="216432"/>
    <lineage>
        <taxon>Bacteria</taxon>
        <taxon>Pseudomonadati</taxon>
        <taxon>Bacteroidota</taxon>
        <taxon>Flavobacteriia</taxon>
        <taxon>Flavobacteriales</taxon>
        <taxon>Flavobacteriaceae</taxon>
        <taxon>Croceibacter</taxon>
    </lineage>
</organism>
<dbReference type="GeneID" id="89452085"/>
<dbReference type="HOGENOM" id="CLU_036886_0_0_10"/>
<sequence length="531" mass="59594">MTITKNFIKVAALLVAIFYLGSCEEEEFNTVGSDLIPSENFDALLFDGTQMVTSQQDIVGVQTNGLPTYLLGVYNDEIYGQTSASVLTQLVMASANPTFGDNVELDSVVMSIPYFSTPTAAEGDTTFYSLDSIYGSGPIKLSVQESGYFLRNVDPNSGDGFSNAQLYYSNQQQEFENNLRDFVFFEDDNFEFSNEELVLKRLNEEDDDEDETNDTIVERVTPRLRVKLDSTYFKNNIIDKEGSEELLNNNNFKNFFRGLYFNAEAVNPNGSMALLNFGSTNANITLYYRSDLEESNGGTEGETTSDNTTKTFVLNFGDIIVNTYKTPFTPSQNNQNLYIKGATPNIAEIELFSDEDQLDSLKQLDWLVNEANLTFYVNQQLADNGEKEPERIFVYDLNNNTILFDYTIDFTQNATDPVNSRILHLGRLTRTQNESGSTTDEEETGIFYKIKMTEYVKNIIQNDSTNTRIGVAVSPNVEILGDLNAKTSNSSEDVTVPFAAPLSPEGTVLHSNLSPNEDKRLKLRIYYTEPN</sequence>
<dbReference type="OrthoDB" id="1466062at2"/>
<gene>
    <name evidence="1" type="ordered locus">CA2559_01420</name>
</gene>
<dbReference type="KEGG" id="cat:CA2559_01420"/>
<evidence type="ECO:0008006" key="3">
    <source>
        <dbReference type="Google" id="ProtNLM"/>
    </source>
</evidence>
<proteinExistence type="predicted"/>
<dbReference type="AlphaFoldDB" id="A3U556"/>
<dbReference type="EMBL" id="CP002046">
    <property type="protein sequence ID" value="EAP87373.1"/>
    <property type="molecule type" value="Genomic_DNA"/>
</dbReference>
<keyword evidence="2" id="KW-1185">Reference proteome</keyword>
<accession>A3U556</accession>
<evidence type="ECO:0000313" key="2">
    <source>
        <dbReference type="Proteomes" id="UP000002297"/>
    </source>
</evidence>
<dbReference type="eggNOG" id="ENOG502Z8IK">
    <property type="taxonomic scope" value="Bacteria"/>
</dbReference>
<dbReference type="STRING" id="216432.CA2559_01420"/>
<evidence type="ECO:0000313" key="1">
    <source>
        <dbReference type="EMBL" id="EAP87373.1"/>
    </source>
</evidence>
<dbReference type="InterPro" id="IPR025366">
    <property type="entry name" value="DUF4270"/>
</dbReference>
<dbReference type="Pfam" id="PF14092">
    <property type="entry name" value="DUF4270"/>
    <property type="match status" value="1"/>
</dbReference>
<protein>
    <recommendedName>
        <fullName evidence="3">DUF4270 domain-containing protein</fullName>
    </recommendedName>
</protein>
<dbReference type="RefSeq" id="WP_013186051.1">
    <property type="nucleotide sequence ID" value="NC_014230.1"/>
</dbReference>
<dbReference type="Proteomes" id="UP000002297">
    <property type="component" value="Chromosome"/>
</dbReference>
<name>A3U556_CROAH</name>